<protein>
    <recommendedName>
        <fullName evidence="8">Ribonuclease VapC</fullName>
        <shortName evidence="8">RNase VapC</shortName>
        <ecNumber evidence="8">3.1.-.-</ecNumber>
    </recommendedName>
    <alternativeName>
        <fullName evidence="8">Putative toxin VapC</fullName>
    </alternativeName>
</protein>
<keyword evidence="4 8" id="KW-0479">Metal-binding</keyword>
<dbReference type="EMBL" id="CP013050">
    <property type="protein sequence ID" value="ALM75163.1"/>
    <property type="molecule type" value="Genomic_DNA"/>
</dbReference>
<evidence type="ECO:0000313" key="10">
    <source>
        <dbReference type="EMBL" id="ALM75163.1"/>
    </source>
</evidence>
<keyword evidence="3 8" id="KW-0540">Nuclease</keyword>
<dbReference type="GO" id="GO:0016787">
    <property type="term" value="F:hydrolase activity"/>
    <property type="evidence" value="ECO:0007669"/>
    <property type="project" value="UniProtKB-KW"/>
</dbReference>
<evidence type="ECO:0000313" key="11">
    <source>
        <dbReference type="Proteomes" id="UP000066042"/>
    </source>
</evidence>
<dbReference type="PANTHER" id="PTHR33653:SF1">
    <property type="entry name" value="RIBONUCLEASE VAPC2"/>
    <property type="match status" value="1"/>
</dbReference>
<evidence type="ECO:0000256" key="4">
    <source>
        <dbReference type="ARBA" id="ARBA00022723"/>
    </source>
</evidence>
<accession>A0A0S1XBQ2</accession>
<keyword evidence="5 8" id="KW-0378">Hydrolase</keyword>
<dbReference type="HAMAP" id="MF_00265">
    <property type="entry name" value="VapC_Nob1"/>
    <property type="match status" value="1"/>
</dbReference>
<comment type="cofactor">
    <cofactor evidence="1 8">
        <name>Mg(2+)</name>
        <dbReference type="ChEBI" id="CHEBI:18420"/>
    </cofactor>
</comment>
<reference evidence="10 11" key="1">
    <citation type="journal article" date="2016" name="Genome Announc.">
        <title>Complete genome sequence of the hyperthermophilic and piezophilic archaeon Thermococcus barophilus Ch5, capable of growth at the expense of hydrogenogenesis from carbon monoxide and formate.</title>
        <authorList>
            <person name="Oger P."/>
            <person name="Sokolova T.G."/>
            <person name="Kozhevnikova D.A."/>
            <person name="Taranov E.A."/>
            <person name="Vannier P."/>
            <person name="Lee H.S."/>
            <person name="Kwon K.K."/>
            <person name="Kang S.G."/>
            <person name="Lee J.H."/>
            <person name="Bonch-Osmolovskaya E.A."/>
            <person name="Lebedinsky A.V."/>
        </authorList>
    </citation>
    <scope>NUCLEOTIDE SEQUENCE [LARGE SCALE GENOMIC DNA]</scope>
    <source>
        <strain evidence="11">Ch5</strain>
    </source>
</reference>
<evidence type="ECO:0000256" key="1">
    <source>
        <dbReference type="ARBA" id="ARBA00001946"/>
    </source>
</evidence>
<name>A0A0S1XBQ2_THEBA</name>
<dbReference type="GeneID" id="26136491"/>
<dbReference type="EC" id="3.1.-.-" evidence="8"/>
<dbReference type="InterPro" id="IPR002716">
    <property type="entry name" value="PIN_dom"/>
</dbReference>
<dbReference type="AlphaFoldDB" id="A0A0S1XBQ2"/>
<dbReference type="InterPro" id="IPR050556">
    <property type="entry name" value="Type_II_TA_system_RNase"/>
</dbReference>
<organism evidence="10 11">
    <name type="scientific">Thermococcus barophilus</name>
    <dbReference type="NCBI Taxonomy" id="55802"/>
    <lineage>
        <taxon>Archaea</taxon>
        <taxon>Methanobacteriati</taxon>
        <taxon>Methanobacteriota</taxon>
        <taxon>Thermococci</taxon>
        <taxon>Thermococcales</taxon>
        <taxon>Thermococcaceae</taxon>
        <taxon>Thermococcus</taxon>
    </lineage>
</organism>
<dbReference type="PATRIC" id="fig|55802.8.peg.1219"/>
<comment type="function">
    <text evidence="8">Toxic component of a toxin-antitoxin (TA) system. An RNase.</text>
</comment>
<feature type="domain" description="PIN" evidence="9">
    <location>
        <begin position="2"/>
        <end position="115"/>
    </location>
</feature>
<comment type="similarity">
    <text evidence="7 8">Belongs to the PINc/VapC protein family.</text>
</comment>
<evidence type="ECO:0000256" key="3">
    <source>
        <dbReference type="ARBA" id="ARBA00022722"/>
    </source>
</evidence>
<evidence type="ECO:0000256" key="8">
    <source>
        <dbReference type="HAMAP-Rule" id="MF_00265"/>
    </source>
</evidence>
<dbReference type="GO" id="GO:0004540">
    <property type="term" value="F:RNA nuclease activity"/>
    <property type="evidence" value="ECO:0007669"/>
    <property type="project" value="InterPro"/>
</dbReference>
<proteinExistence type="inferred from homology"/>
<keyword evidence="6 8" id="KW-0460">Magnesium</keyword>
<keyword evidence="8" id="KW-0800">Toxin</keyword>
<evidence type="ECO:0000259" key="9">
    <source>
        <dbReference type="Pfam" id="PF01850"/>
    </source>
</evidence>
<dbReference type="CDD" id="cd18741">
    <property type="entry name" value="PIN_VapC4-5_FitB-like"/>
    <property type="match status" value="1"/>
</dbReference>
<dbReference type="InterPro" id="IPR022907">
    <property type="entry name" value="VapC_family"/>
</dbReference>
<dbReference type="STRING" id="55802.TBCH5v1_1239"/>
<feature type="binding site" evidence="8">
    <location>
        <position position="89"/>
    </location>
    <ligand>
        <name>Mg(2+)</name>
        <dbReference type="ChEBI" id="CHEBI:18420"/>
    </ligand>
</feature>
<dbReference type="Gene3D" id="3.40.50.1010">
    <property type="entry name" value="5'-nuclease"/>
    <property type="match status" value="1"/>
</dbReference>
<dbReference type="GO" id="GO:0090729">
    <property type="term" value="F:toxin activity"/>
    <property type="evidence" value="ECO:0007669"/>
    <property type="project" value="UniProtKB-KW"/>
</dbReference>
<dbReference type="RefSeq" id="WP_056933870.1">
    <property type="nucleotide sequence ID" value="NZ_CP013050.1"/>
</dbReference>
<dbReference type="InterPro" id="IPR029060">
    <property type="entry name" value="PIN-like_dom_sf"/>
</dbReference>
<evidence type="ECO:0000256" key="5">
    <source>
        <dbReference type="ARBA" id="ARBA00022801"/>
    </source>
</evidence>
<dbReference type="Pfam" id="PF01850">
    <property type="entry name" value="PIN"/>
    <property type="match status" value="1"/>
</dbReference>
<dbReference type="PANTHER" id="PTHR33653">
    <property type="entry name" value="RIBONUCLEASE VAPC2"/>
    <property type="match status" value="1"/>
</dbReference>
<feature type="binding site" evidence="8">
    <location>
        <position position="5"/>
    </location>
    <ligand>
        <name>Mg(2+)</name>
        <dbReference type="ChEBI" id="CHEBI:18420"/>
    </ligand>
</feature>
<dbReference type="Proteomes" id="UP000066042">
    <property type="component" value="Chromosome"/>
</dbReference>
<evidence type="ECO:0000256" key="6">
    <source>
        <dbReference type="ARBA" id="ARBA00022842"/>
    </source>
</evidence>
<gene>
    <name evidence="8" type="primary">vapC</name>
    <name evidence="10" type="ORF">TBCH5v1_1239</name>
</gene>
<keyword evidence="2 8" id="KW-1277">Toxin-antitoxin system</keyword>
<dbReference type="GO" id="GO:0000287">
    <property type="term" value="F:magnesium ion binding"/>
    <property type="evidence" value="ECO:0007669"/>
    <property type="project" value="UniProtKB-UniRule"/>
</dbReference>
<dbReference type="SUPFAM" id="SSF88723">
    <property type="entry name" value="PIN domain-like"/>
    <property type="match status" value="1"/>
</dbReference>
<sequence length="125" mass="14010">MYLVDTDIIIDILRGVKGSKEFLLDLSKEGLFLSVISMAEIFSGKETRDPVKHEKILRFLSHFEVVPLTQEIAILGGAIRRDYQIGLADALIAAAAIHNGLTVVTYNTKHFEKVEGLKILKPNYR</sequence>
<evidence type="ECO:0000256" key="7">
    <source>
        <dbReference type="ARBA" id="ARBA00038093"/>
    </source>
</evidence>
<evidence type="ECO:0000256" key="2">
    <source>
        <dbReference type="ARBA" id="ARBA00022649"/>
    </source>
</evidence>